<accession>A0ABD3V3X1</accession>
<feature type="compositionally biased region" description="Basic and acidic residues" evidence="3">
    <location>
        <begin position="632"/>
        <end position="672"/>
    </location>
</feature>
<dbReference type="InterPro" id="IPR012677">
    <property type="entry name" value="Nucleotide-bd_a/b_plait_sf"/>
</dbReference>
<protein>
    <recommendedName>
        <fullName evidence="2">Nuclear cap-binding protein subunit 3</fullName>
    </recommendedName>
</protein>
<feature type="compositionally biased region" description="Acidic residues" evidence="3">
    <location>
        <begin position="325"/>
        <end position="336"/>
    </location>
</feature>
<dbReference type="Gene3D" id="3.30.70.330">
    <property type="match status" value="1"/>
</dbReference>
<feature type="compositionally biased region" description="Acidic residues" evidence="3">
    <location>
        <begin position="621"/>
        <end position="631"/>
    </location>
</feature>
<dbReference type="EMBL" id="JBJQND010000013">
    <property type="protein sequence ID" value="KAL3856324.1"/>
    <property type="molecule type" value="Genomic_DNA"/>
</dbReference>
<dbReference type="PANTHER" id="PTHR16291:SF0">
    <property type="entry name" value="NUCLEAR CAP-BINDING PROTEIN SUBUNIT 3"/>
    <property type="match status" value="1"/>
</dbReference>
<dbReference type="Pfam" id="PF10309">
    <property type="entry name" value="NCBP3"/>
    <property type="match status" value="1"/>
</dbReference>
<evidence type="ECO:0000313" key="4">
    <source>
        <dbReference type="EMBL" id="KAL3856325.1"/>
    </source>
</evidence>
<organism evidence="4 5">
    <name type="scientific">Sinanodonta woodiana</name>
    <name type="common">Chinese pond mussel</name>
    <name type="synonym">Anodonta woodiana</name>
    <dbReference type="NCBI Taxonomy" id="1069815"/>
    <lineage>
        <taxon>Eukaryota</taxon>
        <taxon>Metazoa</taxon>
        <taxon>Spiralia</taxon>
        <taxon>Lophotrochozoa</taxon>
        <taxon>Mollusca</taxon>
        <taxon>Bivalvia</taxon>
        <taxon>Autobranchia</taxon>
        <taxon>Heteroconchia</taxon>
        <taxon>Palaeoheterodonta</taxon>
        <taxon>Unionida</taxon>
        <taxon>Unionoidea</taxon>
        <taxon>Unionidae</taxon>
        <taxon>Unioninae</taxon>
        <taxon>Sinanodonta</taxon>
    </lineage>
</organism>
<evidence type="ECO:0000256" key="3">
    <source>
        <dbReference type="SAM" id="MobiDB-lite"/>
    </source>
</evidence>
<dbReference type="PANTHER" id="PTHR16291">
    <property type="entry name" value="NUCLEAR CAP-BINDING PROTEIN SUBUNIT 3"/>
    <property type="match status" value="1"/>
</dbReference>
<gene>
    <name evidence="4" type="ORF">ACJMK2_011094</name>
</gene>
<feature type="region of interest" description="Disordered" evidence="3">
    <location>
        <begin position="503"/>
        <end position="533"/>
    </location>
</feature>
<feature type="region of interest" description="Disordered" evidence="3">
    <location>
        <begin position="1"/>
        <end position="64"/>
    </location>
</feature>
<feature type="region of interest" description="Disordered" evidence="3">
    <location>
        <begin position="228"/>
        <end position="355"/>
    </location>
</feature>
<sequence>MADKSKTKLPNLKICIDNTDSDESSSSESSEDDNLSLDDDEEIDEPQELAVKEKGEDEETGLCVSSDTKTYVEFNVRLGQTSKKRSEIKPFLKTYENKAGSFVTGIDLTNEEELKKKEERAKRFGIEISQENEANISDLYKSLGIREEDLSRKDERGIRLEAIHFRGVDDMNTKDIFAYFKEFGPAGVEWIDDSSCNVVWLDKVTAARAMMKLSRSYDVIMQELEGKEMERKATEESDSMETNEKKDKNDKKVGDNSETRKFGDTDKKMRDAKSPVDGEEPMEEGSDDEDSLDLIEDRRMTVIKDESSKAERESKTADEAKSDREEGELTDDSEDDGGQKENIGTGKSQLRKKTISWPPGKWRLGITTSKARCLFMRFATKADAKLPGAEKRSRYYQKYGNPNYGGIKGLISTSRKRKYNATRILDDVEEARKAVEKAQRKIVSYAGVDMFTDVINNDDDVRNVEHADTAWGVGPSKPVSDQPKYIFEKSPEEEKPKFILEQSPLELKQMKDVSEDSDGSEVDEEELERLLGPPIKKRTMRMYADDVEEEIKKKKTLQQGDLTITTDIKRGSSPVRIKDARELIKGLQVKPKETDIKSRLQLRTRLSPLVWDDENSRSSDESDEHVDDDDDRLSSPDTRHVKSRVSRDRSPDSRLYRTIKGTDLRSKLDTRKKTGSSKFQNMKIEVFD</sequence>
<reference evidence="4 5" key="1">
    <citation type="submission" date="2024-11" db="EMBL/GenBank/DDBJ databases">
        <title>Chromosome-level genome assembly of the freshwater bivalve Anodonta woodiana.</title>
        <authorList>
            <person name="Chen X."/>
        </authorList>
    </citation>
    <scope>NUCLEOTIDE SEQUENCE [LARGE SCALE GENOMIC DNA]</scope>
    <source>
        <strain evidence="4">MN2024</strain>
        <tissue evidence="4">Gills</tissue>
    </source>
</reference>
<dbReference type="Proteomes" id="UP001634394">
    <property type="component" value="Unassembled WGS sequence"/>
</dbReference>
<dbReference type="AlphaFoldDB" id="A0ABD3V3X1"/>
<keyword evidence="5" id="KW-1185">Reference proteome</keyword>
<dbReference type="EMBL" id="JBJQND010000013">
    <property type="protein sequence ID" value="KAL3856325.1"/>
    <property type="molecule type" value="Genomic_DNA"/>
</dbReference>
<feature type="compositionally biased region" description="Basic and acidic residues" evidence="3">
    <location>
        <begin position="295"/>
        <end position="324"/>
    </location>
</feature>
<dbReference type="InterPro" id="IPR019416">
    <property type="entry name" value="NCBP3"/>
</dbReference>
<feature type="region of interest" description="Disordered" evidence="3">
    <location>
        <begin position="607"/>
        <end position="688"/>
    </location>
</feature>
<name>A0ABD3V3X1_SINWO</name>
<proteinExistence type="inferred from homology"/>
<evidence type="ECO:0000256" key="1">
    <source>
        <dbReference type="ARBA" id="ARBA00006069"/>
    </source>
</evidence>
<feature type="compositionally biased region" description="Basic and acidic residues" evidence="3">
    <location>
        <begin position="242"/>
        <end position="276"/>
    </location>
</feature>
<feature type="compositionally biased region" description="Acidic residues" evidence="3">
    <location>
        <begin position="515"/>
        <end position="527"/>
    </location>
</feature>
<feature type="compositionally biased region" description="Acidic residues" evidence="3">
    <location>
        <begin position="277"/>
        <end position="294"/>
    </location>
</feature>
<evidence type="ECO:0000313" key="5">
    <source>
        <dbReference type="Proteomes" id="UP001634394"/>
    </source>
</evidence>
<comment type="similarity">
    <text evidence="1">Belongs to the NCBP3 family.</text>
</comment>
<feature type="compositionally biased region" description="Acidic residues" evidence="3">
    <location>
        <begin position="19"/>
        <end position="47"/>
    </location>
</feature>
<comment type="caution">
    <text evidence="4">The sequence shown here is derived from an EMBL/GenBank/DDBJ whole genome shotgun (WGS) entry which is preliminary data.</text>
</comment>
<evidence type="ECO:0000256" key="2">
    <source>
        <dbReference type="ARBA" id="ARBA00019876"/>
    </source>
</evidence>